<name>A0A6N9NKP8_9FLAO</name>
<feature type="domain" description="Reelin" evidence="2">
    <location>
        <begin position="71"/>
        <end position="160"/>
    </location>
</feature>
<evidence type="ECO:0000256" key="1">
    <source>
        <dbReference type="ARBA" id="ARBA00022729"/>
    </source>
</evidence>
<dbReference type="AlphaFoldDB" id="A0A6N9NKP8"/>
<accession>A0A6N9NKP8</accession>
<dbReference type="NCBIfam" id="NF041895">
    <property type="entry name" value="choice_anch_V"/>
    <property type="match status" value="1"/>
</dbReference>
<evidence type="ECO:0000259" key="2">
    <source>
        <dbReference type="Pfam" id="PF02014"/>
    </source>
</evidence>
<dbReference type="Pfam" id="PF02014">
    <property type="entry name" value="Reeler"/>
    <property type="match status" value="1"/>
</dbReference>
<dbReference type="InterPro" id="IPR042307">
    <property type="entry name" value="Reeler_sf"/>
</dbReference>
<dbReference type="Proteomes" id="UP000470771">
    <property type="component" value="Unassembled WGS sequence"/>
</dbReference>
<dbReference type="InterPro" id="IPR002861">
    <property type="entry name" value="Reeler_dom"/>
</dbReference>
<protein>
    <submittedName>
        <fullName evidence="4">T9SS type A sorting domain-containing protein</fullName>
    </submittedName>
</protein>
<proteinExistence type="predicted"/>
<evidence type="ECO:0000313" key="5">
    <source>
        <dbReference type="Proteomes" id="UP000470771"/>
    </source>
</evidence>
<organism evidence="4 5">
    <name type="scientific">Acidiluteibacter ferrifornacis</name>
    <dbReference type="NCBI Taxonomy" id="2692424"/>
    <lineage>
        <taxon>Bacteria</taxon>
        <taxon>Pseudomonadati</taxon>
        <taxon>Bacteroidota</taxon>
        <taxon>Flavobacteriia</taxon>
        <taxon>Flavobacteriales</taxon>
        <taxon>Cryomorphaceae</taxon>
        <taxon>Acidiluteibacter</taxon>
    </lineage>
</organism>
<keyword evidence="1" id="KW-0732">Signal</keyword>
<keyword evidence="5" id="KW-1185">Reference proteome</keyword>
<sequence>MLKTVYTLFFGSILLIGSQIVLSSSSNGRAFSANSGNTGAPGESQTCRNCHGTGFGATVAIEFRDANGTIATSYIPGNDYELTVNVNSTPGPARFGFQLVSLAPNNSAYNAWKTPSANTRIASASNGRSYAEHNGKSMTNTFKVNWTAPSQGTGNITFYAGGAAVNNNGNTSGDGGNTNSLTITEDQSTSVILNTIETNFNLFPNPVRDILSINNPTTTAFIGQLEIINLIGEQIKSNEIVIGPSSNYVLDLSVLESGIYFIQWTDRSGKKQIQRLVKQ</sequence>
<dbReference type="Pfam" id="PF18962">
    <property type="entry name" value="Por_Secre_tail"/>
    <property type="match status" value="1"/>
</dbReference>
<dbReference type="Gene3D" id="2.60.40.4060">
    <property type="entry name" value="Reeler domain"/>
    <property type="match status" value="1"/>
</dbReference>
<dbReference type="RefSeq" id="WP_160632677.1">
    <property type="nucleotide sequence ID" value="NZ_WWNE01000005.1"/>
</dbReference>
<reference evidence="4 5" key="1">
    <citation type="submission" date="2019-12" db="EMBL/GenBank/DDBJ databases">
        <authorList>
            <person name="Zhao J."/>
        </authorList>
    </citation>
    <scope>NUCLEOTIDE SEQUENCE [LARGE SCALE GENOMIC DNA]</scope>
    <source>
        <strain evidence="4 5">S-15</strain>
    </source>
</reference>
<dbReference type="InterPro" id="IPR026444">
    <property type="entry name" value="Secre_tail"/>
</dbReference>
<feature type="domain" description="Secretion system C-terminal sorting" evidence="3">
    <location>
        <begin position="202"/>
        <end position="276"/>
    </location>
</feature>
<evidence type="ECO:0000313" key="4">
    <source>
        <dbReference type="EMBL" id="NBG65737.1"/>
    </source>
</evidence>
<comment type="caution">
    <text evidence="4">The sequence shown here is derived from an EMBL/GenBank/DDBJ whole genome shotgun (WGS) entry which is preliminary data.</text>
</comment>
<dbReference type="EMBL" id="WWNE01000005">
    <property type="protein sequence ID" value="NBG65737.1"/>
    <property type="molecule type" value="Genomic_DNA"/>
</dbReference>
<dbReference type="NCBIfam" id="TIGR04183">
    <property type="entry name" value="Por_Secre_tail"/>
    <property type="match status" value="1"/>
</dbReference>
<gene>
    <name evidence="4" type="ORF">GQN54_06380</name>
</gene>
<evidence type="ECO:0000259" key="3">
    <source>
        <dbReference type="Pfam" id="PF18962"/>
    </source>
</evidence>